<dbReference type="AlphaFoldDB" id="A0A2N0NI55"/>
<dbReference type="Proteomes" id="UP000232722">
    <property type="component" value="Unassembled WGS sequence"/>
</dbReference>
<comment type="caution">
    <text evidence="1">The sequence shown here is derived from an EMBL/GenBank/DDBJ whole genome shotgun (WGS) entry which is preliminary data.</text>
</comment>
<reference evidence="1 2" key="1">
    <citation type="submission" date="2016-04" db="EMBL/GenBank/DDBJ databases">
        <title>Genome analyses suggest a sexual origin of heterokaryosis in a supposedly ancient asexual fungus.</title>
        <authorList>
            <person name="Ropars J."/>
            <person name="Sedzielewska K."/>
            <person name="Noel J."/>
            <person name="Charron P."/>
            <person name="Farinelli L."/>
            <person name="Marton T."/>
            <person name="Kruger M."/>
            <person name="Pelin A."/>
            <person name="Brachmann A."/>
            <person name="Corradi N."/>
        </authorList>
    </citation>
    <scope>NUCLEOTIDE SEQUENCE [LARGE SCALE GENOMIC DNA]</scope>
    <source>
        <strain evidence="1 2">A5</strain>
    </source>
</reference>
<sequence length="406" mass="48036">MDVKNFFFLKKKKRKKKKKEKIYENSTRNKVFSQKIRPIIGTLCEGQGLKKSEDQKDEGLKVGEDLEEGKYQESNKDRDDKKVLKFIIWDLYNTGEYELVELHDFPITNIDDIYTHLAITSGNVLQIDYDGKVSSVLKKVENEINKKKSDKAAVPNIKLKNIFGRVNGKDDKNHTIYCDKNINFKQIVNDREPWLPGGSTRTSYCLYYNEKGTKTETLQLIVGRSTVQIWHQINDSKNKFELPNGGEAFLEYIWSNRIPVKQEREETRLRIEKFEYGPNYGSKSKISDFYLKVYWFERKDSSKLEEHTKMTEHEIIKEENDEINYINYIEKEFERLNKYHDLNEEEEEKKRQDIINNCVKVKIREKVIQGKDVIKKSHAARHACKALEHTRKRYKSKSDADNYKVS</sequence>
<dbReference type="VEuPathDB" id="FungiDB:FUN_009579"/>
<gene>
    <name evidence="1" type="ORF">RhiirA5_386775</name>
</gene>
<organism evidence="1 2">
    <name type="scientific">Rhizophagus irregularis</name>
    <dbReference type="NCBI Taxonomy" id="588596"/>
    <lineage>
        <taxon>Eukaryota</taxon>
        <taxon>Fungi</taxon>
        <taxon>Fungi incertae sedis</taxon>
        <taxon>Mucoromycota</taxon>
        <taxon>Glomeromycotina</taxon>
        <taxon>Glomeromycetes</taxon>
        <taxon>Glomerales</taxon>
        <taxon>Glomeraceae</taxon>
        <taxon>Rhizophagus</taxon>
    </lineage>
</organism>
<reference evidence="1 2" key="2">
    <citation type="submission" date="2017-09" db="EMBL/GenBank/DDBJ databases">
        <title>Extensive intraspecific genome diversity in a model arbuscular mycorrhizal fungus.</title>
        <authorList>
            <person name="Chen E.C."/>
            <person name="Morin E."/>
            <person name="Beaudet D."/>
            <person name="Noel J."/>
            <person name="Ndikumana S."/>
            <person name="Charron P."/>
            <person name="St-Onge C."/>
            <person name="Giorgi J."/>
            <person name="Grigoriev I.V."/>
            <person name="Roux C."/>
            <person name="Martin F.M."/>
            <person name="Corradi N."/>
        </authorList>
    </citation>
    <scope>NUCLEOTIDE SEQUENCE [LARGE SCALE GENOMIC DNA]</scope>
    <source>
        <strain evidence="1 2">A5</strain>
    </source>
</reference>
<protein>
    <submittedName>
        <fullName evidence="1">Uncharacterized protein</fullName>
    </submittedName>
</protein>
<proteinExistence type="predicted"/>
<evidence type="ECO:0000313" key="2">
    <source>
        <dbReference type="Proteomes" id="UP000232722"/>
    </source>
</evidence>
<dbReference type="EMBL" id="LLXJ01006389">
    <property type="protein sequence ID" value="PKB94248.1"/>
    <property type="molecule type" value="Genomic_DNA"/>
</dbReference>
<accession>A0A2N0NI55</accession>
<evidence type="ECO:0000313" key="1">
    <source>
        <dbReference type="EMBL" id="PKB94248.1"/>
    </source>
</evidence>
<dbReference type="VEuPathDB" id="FungiDB:RhiirA1_463951"/>
<name>A0A2N0NI55_9GLOM</name>